<name>A0A6N0NT99_9CREN</name>
<feature type="domain" description="Glycosyl transferase family 3 N-terminal" evidence="6">
    <location>
        <begin position="4"/>
        <end position="66"/>
    </location>
</feature>
<evidence type="ECO:0000259" key="6">
    <source>
        <dbReference type="Pfam" id="PF02885"/>
    </source>
</evidence>
<dbReference type="Proteomes" id="UP000509301">
    <property type="component" value="Chromosome"/>
</dbReference>
<comment type="pathway">
    <text evidence="4">Amino-acid biosynthesis; L-tryptophan biosynthesis; L-tryptophan from chorismate: step 2/5.</text>
</comment>
<dbReference type="InterPro" id="IPR036320">
    <property type="entry name" value="Glycosyl_Trfase_fam3_N_dom_sf"/>
</dbReference>
<dbReference type="PANTHER" id="PTHR43285">
    <property type="entry name" value="ANTHRANILATE PHOSPHORIBOSYLTRANSFERASE"/>
    <property type="match status" value="1"/>
</dbReference>
<keyword evidence="4" id="KW-0460">Magnesium</keyword>
<feature type="binding site" evidence="4">
    <location>
        <position position="87"/>
    </location>
    <ligand>
        <name>5-phospho-alpha-D-ribose 1-diphosphate</name>
        <dbReference type="ChEBI" id="CHEBI:58017"/>
    </ligand>
</feature>
<dbReference type="PANTHER" id="PTHR43285:SF2">
    <property type="entry name" value="ANTHRANILATE PHOSPHORIBOSYLTRANSFERASE"/>
    <property type="match status" value="1"/>
</dbReference>
<dbReference type="AlphaFoldDB" id="A0A6N0NT99"/>
<feature type="binding site" evidence="4">
    <location>
        <position position="118"/>
    </location>
    <ligand>
        <name>5-phospho-alpha-D-ribose 1-diphosphate</name>
        <dbReference type="ChEBI" id="CHEBI:58017"/>
    </ligand>
</feature>
<feature type="binding site" evidence="4">
    <location>
        <position position="224"/>
    </location>
    <ligand>
        <name>Mg(2+)</name>
        <dbReference type="ChEBI" id="CHEBI:18420"/>
        <label>2</label>
    </ligand>
</feature>
<sequence>MEAREILRKLTEGISLTEEESRGLADMIMEGSIQESLVAAILVALKMKGETAEEIKGFVKSMREHAIKLDLKDTLDTAGTGGDGFGTINVSTAAALAISNVFPVAKHGNRAASSKSGSADFLETLGYNITVPPERATQLIKRDNFVFLFAQLYHPSMKNVAPVRKLLGIRTIFNLLGPLANPAGSKRQVMGVYSLSIMRKIAQTSAGLGYSKLLILHGEPGLDEVSPQGKTYITEVKGDKMEEMDVDFRDISKKEVPPSRLLVSDSTESAVRVLRACRGKDPDVNHFIRINVAVALYAADVVTDFKEGYEFSEELILKLPEKIESIVKNNGDLSKFMKIKEISYG</sequence>
<dbReference type="Pfam" id="PF02885">
    <property type="entry name" value="Glycos_trans_3N"/>
    <property type="match status" value="1"/>
</dbReference>
<feature type="binding site" evidence="4">
    <location>
        <begin position="106"/>
        <end position="114"/>
    </location>
    <ligand>
        <name>5-phospho-alpha-D-ribose 1-diphosphate</name>
        <dbReference type="ChEBI" id="CHEBI:58017"/>
    </ligand>
</feature>
<feature type="binding site" evidence="4">
    <location>
        <position position="223"/>
    </location>
    <ligand>
        <name>Mg(2+)</name>
        <dbReference type="ChEBI" id="CHEBI:18420"/>
        <label>2</label>
    </ligand>
</feature>
<keyword evidence="3 4" id="KW-0808">Transferase</keyword>
<comment type="function">
    <text evidence="4">Catalyzes the transfer of the phosphoribosyl group of 5-phosphorylribose-1-pyrophosphate (PRPP) to anthranilate to yield N-(5'-phosphoribosyl)-anthranilate (PRA).</text>
</comment>
<keyword evidence="4" id="KW-0479">Metal-binding</keyword>
<dbReference type="OrthoDB" id="8214at2157"/>
<reference evidence="7 8" key="1">
    <citation type="submission" date="2020-02" db="EMBL/GenBank/DDBJ databases">
        <title>Comparative genome analysis reveals the metabolism and evolution of the thermophilic archaeal genus Metallosphaera.</title>
        <authorList>
            <person name="Jiang C."/>
        </authorList>
    </citation>
    <scope>NUCLEOTIDE SEQUENCE [LARGE SCALE GENOMIC DNA]</scope>
    <source>
        <strain evidence="7 8">Ric-A</strain>
    </source>
</reference>
<dbReference type="Pfam" id="PF00591">
    <property type="entry name" value="Glycos_transf_3"/>
    <property type="match status" value="1"/>
</dbReference>
<keyword evidence="8" id="KW-1185">Reference proteome</keyword>
<evidence type="ECO:0000259" key="5">
    <source>
        <dbReference type="Pfam" id="PF00591"/>
    </source>
</evidence>
<feature type="binding site" evidence="4">
    <location>
        <position position="79"/>
    </location>
    <ligand>
        <name>anthranilate</name>
        <dbReference type="ChEBI" id="CHEBI:16567"/>
        <label>1</label>
    </ligand>
</feature>
<dbReference type="GO" id="GO:0000287">
    <property type="term" value="F:magnesium ion binding"/>
    <property type="evidence" value="ECO:0007669"/>
    <property type="project" value="UniProtKB-UniRule"/>
</dbReference>
<dbReference type="GeneID" id="55640692"/>
<evidence type="ECO:0000313" key="8">
    <source>
        <dbReference type="Proteomes" id="UP000509301"/>
    </source>
</evidence>
<dbReference type="RefSeq" id="WP_174629144.1">
    <property type="nucleotide sequence ID" value="NZ_CP049074.1"/>
</dbReference>
<dbReference type="GO" id="GO:0004048">
    <property type="term" value="F:anthranilate phosphoribosyltransferase activity"/>
    <property type="evidence" value="ECO:0007669"/>
    <property type="project" value="UniProtKB-UniRule"/>
</dbReference>
<dbReference type="GO" id="GO:0005829">
    <property type="term" value="C:cytosol"/>
    <property type="evidence" value="ECO:0007669"/>
    <property type="project" value="TreeGrafter"/>
</dbReference>
<protein>
    <recommendedName>
        <fullName evidence="4">Anthranilate phosphoribosyltransferase</fullName>
        <ecNumber evidence="4">2.4.2.18</ecNumber>
    </recommendedName>
</protein>
<feature type="binding site" evidence="4">
    <location>
        <position position="224"/>
    </location>
    <ligand>
        <name>Mg(2+)</name>
        <dbReference type="ChEBI" id="CHEBI:18420"/>
        <label>1</label>
    </ligand>
</feature>
<keyword evidence="1 4" id="KW-0028">Amino-acid biosynthesis</keyword>
<comment type="cofactor">
    <cofactor evidence="4">
        <name>Mg(2+)</name>
        <dbReference type="ChEBI" id="CHEBI:18420"/>
    </cofactor>
    <text evidence="4">Binds 2 magnesium ions per monomer.</text>
</comment>
<organism evidence="7 8">
    <name type="scientific">Metallosphaera tengchongensis</name>
    <dbReference type="NCBI Taxonomy" id="1532350"/>
    <lineage>
        <taxon>Archaea</taxon>
        <taxon>Thermoproteota</taxon>
        <taxon>Thermoprotei</taxon>
        <taxon>Sulfolobales</taxon>
        <taxon>Sulfolobaceae</taxon>
        <taxon>Metallosphaera</taxon>
    </lineage>
</organism>
<comment type="subunit">
    <text evidence="4">Homodimer.</text>
</comment>
<feature type="binding site" evidence="4">
    <location>
        <begin position="89"/>
        <end position="92"/>
    </location>
    <ligand>
        <name>5-phospho-alpha-D-ribose 1-diphosphate</name>
        <dbReference type="ChEBI" id="CHEBI:58017"/>
    </ligand>
</feature>
<keyword evidence="2 4" id="KW-0328">Glycosyltransferase</keyword>
<keyword evidence="4" id="KW-0822">Tryptophan biosynthesis</keyword>
<comment type="catalytic activity">
    <reaction evidence="4">
        <text>N-(5-phospho-beta-D-ribosyl)anthranilate + diphosphate = 5-phospho-alpha-D-ribose 1-diphosphate + anthranilate</text>
        <dbReference type="Rhea" id="RHEA:11768"/>
        <dbReference type="ChEBI" id="CHEBI:16567"/>
        <dbReference type="ChEBI" id="CHEBI:18277"/>
        <dbReference type="ChEBI" id="CHEBI:33019"/>
        <dbReference type="ChEBI" id="CHEBI:58017"/>
        <dbReference type="EC" id="2.4.2.18"/>
    </reaction>
</comment>
<feature type="domain" description="Glycosyl transferase family 3" evidence="5">
    <location>
        <begin position="72"/>
        <end position="316"/>
    </location>
</feature>
<feature type="binding site" evidence="4">
    <location>
        <position position="91"/>
    </location>
    <ligand>
        <name>Mg(2+)</name>
        <dbReference type="ChEBI" id="CHEBI:18420"/>
        <label>1</label>
    </ligand>
</feature>
<dbReference type="SUPFAM" id="SSF52418">
    <property type="entry name" value="Nucleoside phosphorylase/phosphoribosyltransferase catalytic domain"/>
    <property type="match status" value="1"/>
</dbReference>
<feature type="binding site" evidence="4">
    <location>
        <begin position="82"/>
        <end position="83"/>
    </location>
    <ligand>
        <name>5-phospho-alpha-D-ribose 1-diphosphate</name>
        <dbReference type="ChEBI" id="CHEBI:58017"/>
    </ligand>
</feature>
<dbReference type="GO" id="GO:0000162">
    <property type="term" value="P:L-tryptophan biosynthetic process"/>
    <property type="evidence" value="ECO:0007669"/>
    <property type="project" value="UniProtKB-UniRule"/>
</dbReference>
<dbReference type="KEGG" id="mten:GWK48_02055"/>
<dbReference type="HAMAP" id="MF_00211">
    <property type="entry name" value="TrpD"/>
    <property type="match status" value="1"/>
</dbReference>
<dbReference type="EMBL" id="CP049074">
    <property type="protein sequence ID" value="QKQ99336.1"/>
    <property type="molecule type" value="Genomic_DNA"/>
</dbReference>
<feature type="binding site" evidence="4">
    <location>
        <position position="164"/>
    </location>
    <ligand>
        <name>anthranilate</name>
        <dbReference type="ChEBI" id="CHEBI:16567"/>
        <label>2</label>
    </ligand>
</feature>
<comment type="caution">
    <text evidence="4">Lacks conserved residue(s) required for the propagation of feature annotation.</text>
</comment>
<comment type="similarity">
    <text evidence="4">Belongs to the anthranilate phosphoribosyltransferase family.</text>
</comment>
<evidence type="ECO:0000256" key="1">
    <source>
        <dbReference type="ARBA" id="ARBA00022605"/>
    </source>
</evidence>
<dbReference type="SUPFAM" id="SSF47648">
    <property type="entry name" value="Nucleoside phosphorylase/phosphoribosyltransferase N-terminal domain"/>
    <property type="match status" value="1"/>
</dbReference>
<dbReference type="UniPathway" id="UPA00035">
    <property type="reaction ID" value="UER00041"/>
</dbReference>
<gene>
    <name evidence="4 7" type="primary">trpD</name>
    <name evidence="7" type="ORF">GWK48_02055</name>
</gene>
<keyword evidence="4" id="KW-0057">Aromatic amino acid biosynthesis</keyword>
<dbReference type="Gene3D" id="1.20.970.10">
    <property type="entry name" value="Transferase, Pyrimidine Nucleoside Phosphorylase, Chain C"/>
    <property type="match status" value="1"/>
</dbReference>
<dbReference type="InterPro" id="IPR000312">
    <property type="entry name" value="Glycosyl_Trfase_fam3"/>
</dbReference>
<dbReference type="InterPro" id="IPR005940">
    <property type="entry name" value="Anthranilate_Pribosyl_Tfrase"/>
</dbReference>
<evidence type="ECO:0000256" key="2">
    <source>
        <dbReference type="ARBA" id="ARBA00022676"/>
    </source>
</evidence>
<evidence type="ECO:0000313" key="7">
    <source>
        <dbReference type="EMBL" id="QKQ99336.1"/>
    </source>
</evidence>
<dbReference type="InterPro" id="IPR017459">
    <property type="entry name" value="Glycosyl_Trfase_fam3_N_dom"/>
</dbReference>
<evidence type="ECO:0000256" key="4">
    <source>
        <dbReference type="HAMAP-Rule" id="MF_00211"/>
    </source>
</evidence>
<evidence type="ECO:0000256" key="3">
    <source>
        <dbReference type="ARBA" id="ARBA00022679"/>
    </source>
</evidence>
<dbReference type="NCBIfam" id="TIGR01245">
    <property type="entry name" value="trpD"/>
    <property type="match status" value="1"/>
</dbReference>
<feature type="binding site" evidence="4">
    <location>
        <position position="109"/>
    </location>
    <ligand>
        <name>anthranilate</name>
        <dbReference type="ChEBI" id="CHEBI:16567"/>
        <label>1</label>
    </ligand>
</feature>
<proteinExistence type="inferred from homology"/>
<accession>A0A6N0NT99</accession>
<feature type="binding site" evidence="4">
    <location>
        <position position="79"/>
    </location>
    <ligand>
        <name>5-phospho-alpha-D-ribose 1-diphosphate</name>
        <dbReference type="ChEBI" id="CHEBI:58017"/>
    </ligand>
</feature>
<dbReference type="Gene3D" id="3.40.1030.10">
    <property type="entry name" value="Nucleoside phosphorylase/phosphoribosyltransferase catalytic domain"/>
    <property type="match status" value="1"/>
</dbReference>
<dbReference type="EC" id="2.4.2.18" evidence="4"/>
<dbReference type="InterPro" id="IPR035902">
    <property type="entry name" value="Nuc_phospho_transferase"/>
</dbReference>